<dbReference type="Proteomes" id="UP000317369">
    <property type="component" value="Chromosome"/>
</dbReference>
<keyword evidence="2" id="KW-1185">Reference proteome</keyword>
<sequence length="134" mass="15290">MKALAVVFILVVIALVGIYYGAGFSTLDPAIQQEQFENNIKVGMPWKDVVDARMPRKMIIINPKAKLGYGHEVKYKQQTIEDYLGRTSDKEGFIFIYNFSAKDVTEVFFDMNGNISYIEHPKTVADLYQGTFHK</sequence>
<evidence type="ECO:0000313" key="1">
    <source>
        <dbReference type="EMBL" id="QDU34339.1"/>
    </source>
</evidence>
<proteinExistence type="predicted"/>
<evidence type="ECO:0000313" key="2">
    <source>
        <dbReference type="Proteomes" id="UP000317369"/>
    </source>
</evidence>
<accession>A0A517YVU0</accession>
<protein>
    <submittedName>
        <fullName evidence="1">Uncharacterized protein</fullName>
    </submittedName>
</protein>
<organism evidence="1 2">
    <name type="scientific">Poriferisphaera corsica</name>
    <dbReference type="NCBI Taxonomy" id="2528020"/>
    <lineage>
        <taxon>Bacteria</taxon>
        <taxon>Pseudomonadati</taxon>
        <taxon>Planctomycetota</taxon>
        <taxon>Phycisphaerae</taxon>
        <taxon>Phycisphaerales</taxon>
        <taxon>Phycisphaeraceae</taxon>
        <taxon>Poriferisphaera</taxon>
    </lineage>
</organism>
<name>A0A517YVU0_9BACT</name>
<dbReference type="AlphaFoldDB" id="A0A517YVU0"/>
<dbReference type="KEGG" id="pcor:KS4_24070"/>
<dbReference type="EMBL" id="CP036425">
    <property type="protein sequence ID" value="QDU34339.1"/>
    <property type="molecule type" value="Genomic_DNA"/>
</dbReference>
<gene>
    <name evidence="1" type="ORF">KS4_24070</name>
</gene>
<reference evidence="1 2" key="1">
    <citation type="submission" date="2019-02" db="EMBL/GenBank/DDBJ databases">
        <title>Deep-cultivation of Planctomycetes and their phenomic and genomic characterization uncovers novel biology.</title>
        <authorList>
            <person name="Wiegand S."/>
            <person name="Jogler M."/>
            <person name="Boedeker C."/>
            <person name="Pinto D."/>
            <person name="Vollmers J."/>
            <person name="Rivas-Marin E."/>
            <person name="Kohn T."/>
            <person name="Peeters S.H."/>
            <person name="Heuer A."/>
            <person name="Rast P."/>
            <person name="Oberbeckmann S."/>
            <person name="Bunk B."/>
            <person name="Jeske O."/>
            <person name="Meyerdierks A."/>
            <person name="Storesund J.E."/>
            <person name="Kallscheuer N."/>
            <person name="Luecker S."/>
            <person name="Lage O.M."/>
            <person name="Pohl T."/>
            <person name="Merkel B.J."/>
            <person name="Hornburger P."/>
            <person name="Mueller R.-W."/>
            <person name="Bruemmer F."/>
            <person name="Labrenz M."/>
            <person name="Spormann A.M."/>
            <person name="Op den Camp H."/>
            <person name="Overmann J."/>
            <person name="Amann R."/>
            <person name="Jetten M.S.M."/>
            <person name="Mascher T."/>
            <person name="Medema M.H."/>
            <person name="Devos D.P."/>
            <person name="Kaster A.-K."/>
            <person name="Ovreas L."/>
            <person name="Rohde M."/>
            <person name="Galperin M.Y."/>
            <person name="Jogler C."/>
        </authorList>
    </citation>
    <scope>NUCLEOTIDE SEQUENCE [LARGE SCALE GENOMIC DNA]</scope>
    <source>
        <strain evidence="1 2">KS4</strain>
    </source>
</reference>
<dbReference type="RefSeq" id="WP_145078077.1">
    <property type="nucleotide sequence ID" value="NZ_CP036425.1"/>
</dbReference>